<sequence length="87" mass="9567">MSGNAVWSYPHRCDPEQRTAMVPGDLQHRTVLKGVLQRKDYIFTKWALVTNDIGNTPGKKGLLSTEGGVQDANKGAAAHFCGSIYQY</sequence>
<accession>A0A2T6ZP24</accession>
<name>A0A2T6ZP24_TUBBO</name>
<comment type="caution">
    <text evidence="1">The sequence shown here is derived from an EMBL/GenBank/DDBJ whole genome shotgun (WGS) entry which is preliminary data.</text>
</comment>
<keyword evidence="2" id="KW-1185">Reference proteome</keyword>
<dbReference type="Proteomes" id="UP000244722">
    <property type="component" value="Unassembled WGS sequence"/>
</dbReference>
<proteinExistence type="predicted"/>
<organism evidence="1 2">
    <name type="scientific">Tuber borchii</name>
    <name type="common">White truffle</name>
    <dbReference type="NCBI Taxonomy" id="42251"/>
    <lineage>
        <taxon>Eukaryota</taxon>
        <taxon>Fungi</taxon>
        <taxon>Dikarya</taxon>
        <taxon>Ascomycota</taxon>
        <taxon>Pezizomycotina</taxon>
        <taxon>Pezizomycetes</taxon>
        <taxon>Pezizales</taxon>
        <taxon>Tuberaceae</taxon>
        <taxon>Tuber</taxon>
    </lineage>
</organism>
<evidence type="ECO:0000313" key="1">
    <source>
        <dbReference type="EMBL" id="PUU77233.1"/>
    </source>
</evidence>
<protein>
    <submittedName>
        <fullName evidence="1">Uncharacterized protein</fullName>
    </submittedName>
</protein>
<gene>
    <name evidence="1" type="ORF">B9Z19DRAFT_1086631</name>
</gene>
<reference evidence="1 2" key="1">
    <citation type="submission" date="2017-04" db="EMBL/GenBank/DDBJ databases">
        <title>Draft genome sequence of Tuber borchii Vittad., a whitish edible truffle.</title>
        <authorList>
            <consortium name="DOE Joint Genome Institute"/>
            <person name="Murat C."/>
            <person name="Kuo A."/>
            <person name="Barry K.W."/>
            <person name="Clum A."/>
            <person name="Dockter R.B."/>
            <person name="Fauchery L."/>
            <person name="Iotti M."/>
            <person name="Kohler A."/>
            <person name="Labutti K."/>
            <person name="Lindquist E.A."/>
            <person name="Lipzen A."/>
            <person name="Ohm R.A."/>
            <person name="Wang M."/>
            <person name="Grigoriev I.V."/>
            <person name="Zambonelli A."/>
            <person name="Martin F.M."/>
        </authorList>
    </citation>
    <scope>NUCLEOTIDE SEQUENCE [LARGE SCALE GENOMIC DNA]</scope>
    <source>
        <strain evidence="1 2">Tbo3840</strain>
    </source>
</reference>
<dbReference type="EMBL" id="NESQ01000158">
    <property type="protein sequence ID" value="PUU77233.1"/>
    <property type="molecule type" value="Genomic_DNA"/>
</dbReference>
<dbReference type="AlphaFoldDB" id="A0A2T6ZP24"/>
<evidence type="ECO:0000313" key="2">
    <source>
        <dbReference type="Proteomes" id="UP000244722"/>
    </source>
</evidence>